<accession>A0NCJ1</accession>
<reference evidence="1" key="3">
    <citation type="journal article" date="2004" name="Trends Parasitol.">
        <title>The Anopheles gambiae genome: an update.</title>
        <authorList>
            <person name="Mongin E."/>
            <person name="Louis C."/>
            <person name="Holt R.A."/>
            <person name="Birney E."/>
            <person name="Collins F.H."/>
        </authorList>
    </citation>
    <scope>NUCLEOTIDE SEQUENCE</scope>
    <source>
        <strain evidence="1">PEST</strain>
    </source>
</reference>
<comment type="caution">
    <text evidence="1">The sequence shown here is derived from an EMBL/GenBank/DDBJ whole genome shotgun (WGS) entry which is preliminary data.</text>
</comment>
<name>A0NCJ1_ANOGA</name>
<gene>
    <name evidence="1" type="ORF">AgaP_AGAP000208</name>
</gene>
<feature type="non-terminal residue" evidence="1">
    <location>
        <position position="1"/>
    </location>
</feature>
<reference evidence="1" key="2">
    <citation type="submission" date="2002-03" db="EMBL/GenBank/DDBJ databases">
        <authorList>
            <consortium name="The Anopheles Genome Sequencing Consortium"/>
        </authorList>
    </citation>
    <scope>NUCLEOTIDE SEQUENCE</scope>
    <source>
        <strain evidence="1">PEST</strain>
    </source>
</reference>
<proteinExistence type="predicted"/>
<sequence length="132" mass="15287">RGPIGRRAVPKRCHQCGLVASHLLQHFWQTRFDWRQIFVNQFVRDGRNKAAAAFGFFFLIISGLLQHCKIKGEICGIYKKTQKIKRAFPLRKEHPVPFAQTSGHQHIVRPFLLLKKSAEQKPFSMKRMSSAC</sequence>
<organism evidence="1">
    <name type="scientific">Anopheles gambiae</name>
    <name type="common">African malaria mosquito</name>
    <dbReference type="NCBI Taxonomy" id="7165"/>
    <lineage>
        <taxon>Eukaryota</taxon>
        <taxon>Metazoa</taxon>
        <taxon>Ecdysozoa</taxon>
        <taxon>Arthropoda</taxon>
        <taxon>Hexapoda</taxon>
        <taxon>Insecta</taxon>
        <taxon>Pterygota</taxon>
        <taxon>Neoptera</taxon>
        <taxon>Endopterygota</taxon>
        <taxon>Diptera</taxon>
        <taxon>Nematocera</taxon>
        <taxon>Culicoidea</taxon>
        <taxon>Culicidae</taxon>
        <taxon>Anophelinae</taxon>
        <taxon>Anopheles</taxon>
    </lineage>
</organism>
<dbReference type="PaxDb" id="7165-AGAP000208-PB"/>
<dbReference type="EMBL" id="AAAB01008846">
    <property type="protein sequence ID" value="EAU77314.3"/>
    <property type="molecule type" value="Genomic_DNA"/>
</dbReference>
<reference evidence="1" key="5">
    <citation type="submission" date="2011-05" db="EMBL/GenBank/DDBJ databases">
        <authorList>
            <consortium name="VectorBase"/>
        </authorList>
    </citation>
    <scope>NUCLEOTIDE SEQUENCE</scope>
    <source>
        <strain evidence="1">PEST</strain>
    </source>
</reference>
<reference evidence="1" key="1">
    <citation type="journal article" date="2002" name="Science">
        <title>The genome sequence of the malaria mosquito Anopheles gambiae.</title>
        <authorList>
            <person name="Holt R.A."/>
            <person name="Subramanian G.M."/>
            <person name="Halpern A."/>
            <person name="Sutton G.G."/>
            <person name="Charlab R."/>
            <person name="Nusskern D.R."/>
            <person name="Wincker P."/>
            <person name="Clark A.G."/>
            <person name="Ribeiro J.M."/>
            <person name="Wides R."/>
            <person name="Salzberg S.L."/>
            <person name="Loftus B."/>
            <person name="Yandell M."/>
            <person name="Majoros W.H."/>
            <person name="Rusch D.B."/>
            <person name="Lai Z."/>
            <person name="Kraft C.L."/>
            <person name="Abril J.F."/>
            <person name="Anthouard V."/>
            <person name="Arensburger P."/>
            <person name="Atkinson P.W."/>
            <person name="Baden H."/>
            <person name="de Berardinis V."/>
            <person name="Baldwin D."/>
            <person name="Benes V."/>
            <person name="Biedler J."/>
            <person name="Blass C."/>
            <person name="Bolanos R."/>
            <person name="Boscus D."/>
            <person name="Barnstead M."/>
            <person name="Cai S."/>
            <person name="Center A."/>
            <person name="Chaturverdi K."/>
            <person name="Christophides G.K."/>
            <person name="Chrystal M.A."/>
            <person name="Clamp M."/>
            <person name="Cravchik A."/>
            <person name="Curwen V."/>
            <person name="Dana A."/>
            <person name="Delcher A."/>
            <person name="Dew I."/>
            <person name="Evans C.A."/>
            <person name="Flanigan M."/>
            <person name="Grundschober-Freimoser A."/>
            <person name="Friedli L."/>
            <person name="Gu Z."/>
            <person name="Guan P."/>
            <person name="Guigo R."/>
            <person name="Hillenmeyer M.E."/>
            <person name="Hladun S.L."/>
            <person name="Hogan J.R."/>
            <person name="Hong Y.S."/>
            <person name="Hoover J."/>
            <person name="Jaillon O."/>
            <person name="Ke Z."/>
            <person name="Kodira C."/>
            <person name="Kokoza E."/>
            <person name="Koutsos A."/>
            <person name="Letunic I."/>
            <person name="Levitsky A."/>
            <person name="Liang Y."/>
            <person name="Lin J.J."/>
            <person name="Lobo N.F."/>
            <person name="Lopez J.R."/>
            <person name="Malek J.A."/>
            <person name="McIntosh T.C."/>
            <person name="Meister S."/>
            <person name="Miller J."/>
            <person name="Mobarry C."/>
            <person name="Mongin E."/>
            <person name="Murphy S.D."/>
            <person name="O'Brochta D.A."/>
            <person name="Pfannkoch C."/>
            <person name="Qi R."/>
            <person name="Regier M.A."/>
            <person name="Remington K."/>
            <person name="Shao H."/>
            <person name="Sharakhova M.V."/>
            <person name="Sitter C.D."/>
            <person name="Shetty J."/>
            <person name="Smith T.J."/>
            <person name="Strong R."/>
            <person name="Sun J."/>
            <person name="Thomasova D."/>
            <person name="Ton L.Q."/>
            <person name="Topalis P."/>
            <person name="Tu Z."/>
            <person name="Unger M.F."/>
            <person name="Walenz B."/>
            <person name="Wang A."/>
            <person name="Wang J."/>
            <person name="Wang M."/>
            <person name="Wang X."/>
            <person name="Woodford K.J."/>
            <person name="Wortman J.R."/>
            <person name="Wu M."/>
            <person name="Yao A."/>
            <person name="Zdobnov E.M."/>
            <person name="Zhang H."/>
            <person name="Zhao Q."/>
            <person name="Zhao S."/>
            <person name="Zhu S.C."/>
            <person name="Zhimulev I."/>
            <person name="Coluzzi M."/>
            <person name="della Torre A."/>
            <person name="Roth C.W."/>
            <person name="Louis C."/>
            <person name="Kalush F."/>
            <person name="Mural R.J."/>
            <person name="Myers E.W."/>
            <person name="Adams M.D."/>
            <person name="Smith H.O."/>
            <person name="Broder S."/>
            <person name="Gardner M.J."/>
            <person name="Fraser C.M."/>
            <person name="Birney E."/>
            <person name="Bork P."/>
            <person name="Brey P.T."/>
            <person name="Venter J.C."/>
            <person name="Weissenbach J."/>
            <person name="Kafatos F.C."/>
            <person name="Collins F.H."/>
            <person name="Hoffman S.L."/>
        </authorList>
    </citation>
    <scope>NUCLEOTIDE SEQUENCE [LARGE SCALE GENOMIC DNA]</scope>
    <source>
        <strain evidence="1">PEST</strain>
    </source>
</reference>
<reference evidence="1" key="4">
    <citation type="journal article" date="2007" name="Genome Biol.">
        <title>Update of the Anopheles gambiae PEST genome assembly.</title>
        <authorList>
            <person name="Sharakhova M.V."/>
            <person name="Hammond M.P."/>
            <person name="Lobo N.F."/>
            <person name="Krzywinski J."/>
            <person name="Unger M.F."/>
            <person name="Hillenmeyer M.E."/>
            <person name="Bruggner R.V."/>
            <person name="Birney E."/>
            <person name="Collins F.H."/>
        </authorList>
    </citation>
    <scope>NUCLEOTIDE SEQUENCE</scope>
    <source>
        <strain evidence="1">PEST</strain>
    </source>
</reference>
<evidence type="ECO:0000313" key="1">
    <source>
        <dbReference type="EMBL" id="EAU77314.3"/>
    </source>
</evidence>
<dbReference type="HOGENOM" id="CLU_158365_0_0_1"/>
<dbReference type="AlphaFoldDB" id="A0NCJ1"/>
<protein>
    <submittedName>
        <fullName evidence="1">AGAP000208-PB</fullName>
    </submittedName>
</protein>